<evidence type="ECO:0000313" key="10">
    <source>
        <dbReference type="EMBL" id="CAH1775243.1"/>
    </source>
</evidence>
<reference evidence="10" key="1">
    <citation type="submission" date="2022-03" db="EMBL/GenBank/DDBJ databases">
        <authorList>
            <person name="Martin C."/>
        </authorList>
    </citation>
    <scope>NUCLEOTIDE SEQUENCE</scope>
</reference>
<dbReference type="AlphaFoldDB" id="A0A8S4N3B9"/>
<keyword evidence="2" id="KW-0862">Zinc</keyword>
<dbReference type="PANTHER" id="PTHR10417:SF4">
    <property type="entry name" value="SAND DOMAIN-CONTAINING PROTEIN-RELATED"/>
    <property type="match status" value="1"/>
</dbReference>
<feature type="domain" description="SAND" evidence="9">
    <location>
        <begin position="17"/>
        <end position="100"/>
    </location>
</feature>
<keyword evidence="7" id="KW-0175">Coiled coil</keyword>
<dbReference type="GO" id="GO:0003677">
    <property type="term" value="F:DNA binding"/>
    <property type="evidence" value="ECO:0007669"/>
    <property type="project" value="UniProtKB-KW"/>
</dbReference>
<evidence type="ECO:0000313" key="11">
    <source>
        <dbReference type="Proteomes" id="UP000749559"/>
    </source>
</evidence>
<evidence type="ECO:0000256" key="8">
    <source>
        <dbReference type="SAM" id="MobiDB-lite"/>
    </source>
</evidence>
<feature type="region of interest" description="Disordered" evidence="8">
    <location>
        <begin position="415"/>
        <end position="450"/>
    </location>
</feature>
<sequence length="450" mass="50104">MVRSKKAFLPTKAIPSDEGLDSHGDPTATVQCGEVEGYLHRDQFYCPGIHQACIQLKDGSFVTPKTFTVLGDKQKLKDWKNAIRIENVSIRKAMDRGTLDFYDHSTHCTGRCVGRAIKEELENSSFDNDSSLPTMVPIKPHGLVHSSMKDNVSPVTPLKTVTTPPSILIQHRNFTSTPVFPNPVSSTSKLQMIVSSPAKMYSKFPPKVSVVQSVQRTEASGIEFSKANKVIRINDSNAQDGTPINNASLVTFEKSDSESIGAGMRLSVRNTPIKQEPIDGAAPTEDHSDSENGLDDKQDILKENQKFWRGIRDVGQLNETFNEIHTAIETFKIQLLQGNIAQNEAMRLTRVITELGLMDRITASLNYSRALTDQEEIEIDEEMETLQRKMEEAQKKKQQLKRKAEYYDTLLGLNNVKRSPASSPSSSSMMESSLGTDEDMHVKDASEDVQ</sequence>
<keyword evidence="1" id="KW-0479">Metal-binding</keyword>
<keyword evidence="4" id="KW-0238">DNA-binding</keyword>
<keyword evidence="5" id="KW-0804">Transcription</keyword>
<feature type="region of interest" description="Disordered" evidence="8">
    <location>
        <begin position="1"/>
        <end position="25"/>
    </location>
</feature>
<dbReference type="InterPro" id="IPR059099">
    <property type="entry name" value="GMEB1/2/Spe-44_dom"/>
</dbReference>
<comment type="caution">
    <text evidence="10">The sequence shown here is derived from an EMBL/GenBank/DDBJ whole genome shotgun (WGS) entry which is preliminary data.</text>
</comment>
<feature type="coiled-coil region" evidence="7">
    <location>
        <begin position="372"/>
        <end position="410"/>
    </location>
</feature>
<evidence type="ECO:0000256" key="1">
    <source>
        <dbReference type="ARBA" id="ARBA00022723"/>
    </source>
</evidence>
<dbReference type="Proteomes" id="UP000749559">
    <property type="component" value="Unassembled WGS sequence"/>
</dbReference>
<evidence type="ECO:0000259" key="9">
    <source>
        <dbReference type="PROSITE" id="PS50864"/>
    </source>
</evidence>
<dbReference type="Pfam" id="PF01342">
    <property type="entry name" value="SAND"/>
    <property type="match status" value="1"/>
</dbReference>
<protein>
    <recommendedName>
        <fullName evidence="9">SAND domain-containing protein</fullName>
    </recommendedName>
</protein>
<evidence type="ECO:0000256" key="6">
    <source>
        <dbReference type="ARBA" id="ARBA00023242"/>
    </source>
</evidence>
<dbReference type="PANTHER" id="PTHR10417">
    <property type="entry name" value="GLUCOCORTICOID MODULATORY ELEMENT-BINDING PROTEIN"/>
    <property type="match status" value="1"/>
</dbReference>
<dbReference type="SMART" id="SM00258">
    <property type="entry name" value="SAND"/>
    <property type="match status" value="1"/>
</dbReference>
<gene>
    <name evidence="10" type="ORF">OFUS_LOCUS2571</name>
</gene>
<dbReference type="Pfam" id="PF25892">
    <property type="entry name" value="Spe-44"/>
    <property type="match status" value="1"/>
</dbReference>
<dbReference type="EMBL" id="CAIIXF020000001">
    <property type="protein sequence ID" value="CAH1775243.1"/>
    <property type="molecule type" value="Genomic_DNA"/>
</dbReference>
<organism evidence="10 11">
    <name type="scientific">Owenia fusiformis</name>
    <name type="common">Polychaete worm</name>
    <dbReference type="NCBI Taxonomy" id="6347"/>
    <lineage>
        <taxon>Eukaryota</taxon>
        <taxon>Metazoa</taxon>
        <taxon>Spiralia</taxon>
        <taxon>Lophotrochozoa</taxon>
        <taxon>Annelida</taxon>
        <taxon>Polychaeta</taxon>
        <taxon>Sedentaria</taxon>
        <taxon>Canalipalpata</taxon>
        <taxon>Sabellida</taxon>
        <taxon>Oweniida</taxon>
        <taxon>Oweniidae</taxon>
        <taxon>Owenia</taxon>
    </lineage>
</organism>
<evidence type="ECO:0000256" key="3">
    <source>
        <dbReference type="ARBA" id="ARBA00023015"/>
    </source>
</evidence>
<dbReference type="Gene3D" id="3.10.390.10">
    <property type="entry name" value="SAND domain-like"/>
    <property type="match status" value="1"/>
</dbReference>
<proteinExistence type="predicted"/>
<evidence type="ECO:0000256" key="2">
    <source>
        <dbReference type="ARBA" id="ARBA00022833"/>
    </source>
</evidence>
<evidence type="ECO:0000256" key="4">
    <source>
        <dbReference type="ARBA" id="ARBA00023125"/>
    </source>
</evidence>
<name>A0A8S4N3B9_OWEFU</name>
<feature type="region of interest" description="Disordered" evidence="8">
    <location>
        <begin position="269"/>
        <end position="298"/>
    </location>
</feature>
<feature type="compositionally biased region" description="Low complexity" evidence="8">
    <location>
        <begin position="419"/>
        <end position="433"/>
    </location>
</feature>
<keyword evidence="6" id="KW-0539">Nucleus</keyword>
<dbReference type="SUPFAM" id="SSF63763">
    <property type="entry name" value="SAND domain-like"/>
    <property type="match status" value="1"/>
</dbReference>
<dbReference type="OrthoDB" id="5792412at2759"/>
<evidence type="ECO:0000256" key="7">
    <source>
        <dbReference type="SAM" id="Coils"/>
    </source>
</evidence>
<dbReference type="InterPro" id="IPR010919">
    <property type="entry name" value="SAND-like_dom_sf"/>
</dbReference>
<accession>A0A8S4N3B9</accession>
<dbReference type="GO" id="GO:0046872">
    <property type="term" value="F:metal ion binding"/>
    <property type="evidence" value="ECO:0007669"/>
    <property type="project" value="UniProtKB-KW"/>
</dbReference>
<dbReference type="InterPro" id="IPR000770">
    <property type="entry name" value="SAND_dom"/>
</dbReference>
<keyword evidence="3" id="KW-0805">Transcription regulation</keyword>
<keyword evidence="11" id="KW-1185">Reference proteome</keyword>
<evidence type="ECO:0000256" key="5">
    <source>
        <dbReference type="ARBA" id="ARBA00023163"/>
    </source>
</evidence>
<dbReference type="PROSITE" id="PS50864">
    <property type="entry name" value="SAND"/>
    <property type="match status" value="1"/>
</dbReference>
<feature type="compositionally biased region" description="Basic and acidic residues" evidence="8">
    <location>
        <begin position="284"/>
        <end position="298"/>
    </location>
</feature>
<feature type="compositionally biased region" description="Basic and acidic residues" evidence="8">
    <location>
        <begin position="438"/>
        <end position="450"/>
    </location>
</feature>